<evidence type="ECO:0000313" key="4">
    <source>
        <dbReference type="EMBL" id="KTR05858.1"/>
    </source>
</evidence>
<gene>
    <name evidence="3" type="ORF">NS226_09185</name>
    <name evidence="4" type="ORF">NS365_10295</name>
</gene>
<dbReference type="AlphaFoldDB" id="A0A175RBN0"/>
<dbReference type="OrthoDB" id="9812071at2"/>
<evidence type="ECO:0000313" key="6">
    <source>
        <dbReference type="Proteomes" id="UP000078529"/>
    </source>
</evidence>
<feature type="transmembrane region" description="Helical" evidence="1">
    <location>
        <begin position="49"/>
        <end position="74"/>
    </location>
</feature>
<keyword evidence="1" id="KW-1133">Transmembrane helix</keyword>
<keyword evidence="1" id="KW-0812">Transmembrane</keyword>
<evidence type="ECO:0000313" key="5">
    <source>
        <dbReference type="Proteomes" id="UP000078272"/>
    </source>
</evidence>
<dbReference type="Proteomes" id="UP000078529">
    <property type="component" value="Unassembled WGS sequence"/>
</dbReference>
<accession>A0A175RBN0</accession>
<sequence>MAQEAGYEPGKGAEMDYREHQRTYAGFLWLVKYGSAAVIAILVGMLMGLIVGAGVIMSVLSVVIVMVVAHFAVLKGDEVSMTH</sequence>
<evidence type="ECO:0000259" key="2">
    <source>
        <dbReference type="Pfam" id="PF07835"/>
    </source>
</evidence>
<dbReference type="EMBL" id="LDPZ01000018">
    <property type="protein sequence ID" value="KTQ96045.1"/>
    <property type="molecule type" value="Genomic_DNA"/>
</dbReference>
<keyword evidence="1" id="KW-0472">Membrane</keyword>
<dbReference type="InterPro" id="IPR012422">
    <property type="entry name" value="Cyt_c_oxidase_su4_bac-aa3"/>
</dbReference>
<reference evidence="5 6" key="1">
    <citation type="journal article" date="2016" name="Front. Microbiol.">
        <title>Genomic Resource of Rice Seed Associated Bacteria.</title>
        <authorList>
            <person name="Midha S."/>
            <person name="Bansal K."/>
            <person name="Sharma S."/>
            <person name="Kumar N."/>
            <person name="Patil P.P."/>
            <person name="Chaudhry V."/>
            <person name="Patil P.B."/>
        </authorList>
    </citation>
    <scope>NUCLEOTIDE SEQUENCE [LARGE SCALE GENOMIC DNA]</scope>
    <source>
        <strain evidence="3 5">NS226</strain>
        <strain evidence="4 6">NS365</strain>
    </source>
</reference>
<dbReference type="Pfam" id="PF07835">
    <property type="entry name" value="COX4_pro_2"/>
    <property type="match status" value="1"/>
</dbReference>
<dbReference type="Gene3D" id="1.20.5.160">
    <property type="entry name" value="Bacterial aa3 type cytochrome c oxidase subunit IV"/>
    <property type="match status" value="1"/>
</dbReference>
<evidence type="ECO:0000313" key="3">
    <source>
        <dbReference type="EMBL" id="KTQ96045.1"/>
    </source>
</evidence>
<evidence type="ECO:0000256" key="1">
    <source>
        <dbReference type="SAM" id="Phobius"/>
    </source>
</evidence>
<protein>
    <recommendedName>
        <fullName evidence="2">Cytochrome c oxidase subunit IV bacterial aa3 type domain-containing protein</fullName>
    </recommendedName>
</protein>
<proteinExistence type="predicted"/>
<feature type="domain" description="Cytochrome c oxidase subunit IV bacterial aa3 type" evidence="2">
    <location>
        <begin position="12"/>
        <end position="49"/>
    </location>
</feature>
<dbReference type="SUPFAM" id="SSF81469">
    <property type="entry name" value="Bacterial aa3 type cytochrome c oxidase subunit IV"/>
    <property type="match status" value="1"/>
</dbReference>
<name>A0A175RBN0_9HYPH</name>
<organism evidence="3 5">
    <name type="scientific">Aureimonas ureilytica</name>
    <dbReference type="NCBI Taxonomy" id="401562"/>
    <lineage>
        <taxon>Bacteria</taxon>
        <taxon>Pseudomonadati</taxon>
        <taxon>Pseudomonadota</taxon>
        <taxon>Alphaproteobacteria</taxon>
        <taxon>Hyphomicrobiales</taxon>
        <taxon>Aurantimonadaceae</taxon>
        <taxon>Aureimonas</taxon>
    </lineage>
</organism>
<dbReference type="EMBL" id="LDQA01000022">
    <property type="protein sequence ID" value="KTR05858.1"/>
    <property type="molecule type" value="Genomic_DNA"/>
</dbReference>
<dbReference type="Proteomes" id="UP000078272">
    <property type="component" value="Unassembled WGS sequence"/>
</dbReference>
<dbReference type="PATRIC" id="fig|401562.3.peg.1229"/>
<feature type="transmembrane region" description="Helical" evidence="1">
    <location>
        <begin position="24"/>
        <end position="43"/>
    </location>
</feature>
<keyword evidence="6" id="KW-1185">Reference proteome</keyword>
<dbReference type="InterPro" id="IPR036596">
    <property type="entry name" value="Cyt-C_aa3_sf"/>
</dbReference>
<comment type="caution">
    <text evidence="3">The sequence shown here is derived from an EMBL/GenBank/DDBJ whole genome shotgun (WGS) entry which is preliminary data.</text>
</comment>